<keyword evidence="9" id="KW-1185">Reference proteome</keyword>
<dbReference type="SUPFAM" id="SSF52980">
    <property type="entry name" value="Restriction endonuclease-like"/>
    <property type="match status" value="1"/>
</dbReference>
<dbReference type="InterPro" id="IPR004603">
    <property type="entry name" value="DNA_mismatch_endonuc_vsr"/>
</dbReference>
<dbReference type="Proteomes" id="UP001501844">
    <property type="component" value="Unassembled WGS sequence"/>
</dbReference>
<keyword evidence="3" id="KW-0227">DNA damage</keyword>
<dbReference type="CDD" id="cd00221">
    <property type="entry name" value="Vsr"/>
    <property type="match status" value="1"/>
</dbReference>
<keyword evidence="1" id="KW-0540">Nuclease</keyword>
<evidence type="ECO:0000256" key="6">
    <source>
        <dbReference type="ARBA" id="ARBA00029466"/>
    </source>
</evidence>
<evidence type="ECO:0000256" key="1">
    <source>
        <dbReference type="ARBA" id="ARBA00022722"/>
    </source>
</evidence>
<accession>A0ABP8FUL2</accession>
<keyword evidence="5" id="KW-0234">DNA repair</keyword>
<dbReference type="InterPro" id="IPR011335">
    <property type="entry name" value="Restrct_endonuc-II-like"/>
</dbReference>
<evidence type="ECO:0008006" key="10">
    <source>
        <dbReference type="Google" id="ProtNLM"/>
    </source>
</evidence>
<dbReference type="Gene3D" id="3.40.960.10">
    <property type="entry name" value="VSR Endonuclease"/>
    <property type="match status" value="1"/>
</dbReference>
<organism evidence="8 9">
    <name type="scientific">Nibribacter koreensis</name>
    <dbReference type="NCBI Taxonomy" id="1084519"/>
    <lineage>
        <taxon>Bacteria</taxon>
        <taxon>Pseudomonadati</taxon>
        <taxon>Bacteroidota</taxon>
        <taxon>Cytophagia</taxon>
        <taxon>Cytophagales</taxon>
        <taxon>Hymenobacteraceae</taxon>
        <taxon>Nibribacter</taxon>
    </lineage>
</organism>
<evidence type="ECO:0000313" key="8">
    <source>
        <dbReference type="EMBL" id="GAA4311193.1"/>
    </source>
</evidence>
<dbReference type="RefSeq" id="WP_345167782.1">
    <property type="nucleotide sequence ID" value="NZ_BAABGX010000002.1"/>
</dbReference>
<reference evidence="9" key="1">
    <citation type="journal article" date="2019" name="Int. J. Syst. Evol. Microbiol.">
        <title>The Global Catalogue of Microorganisms (GCM) 10K type strain sequencing project: providing services to taxonomists for standard genome sequencing and annotation.</title>
        <authorList>
            <consortium name="The Broad Institute Genomics Platform"/>
            <consortium name="The Broad Institute Genome Sequencing Center for Infectious Disease"/>
            <person name="Wu L."/>
            <person name="Ma J."/>
        </authorList>
    </citation>
    <scope>NUCLEOTIDE SEQUENCE [LARGE SCALE GENOMIC DNA]</scope>
    <source>
        <strain evidence="9">JCM 17917</strain>
    </source>
</reference>
<protein>
    <recommendedName>
        <fullName evidence="10">Very short patch repair endonuclease</fullName>
    </recommendedName>
</protein>
<feature type="compositionally biased region" description="Basic residues" evidence="7">
    <location>
        <begin position="1"/>
        <end position="10"/>
    </location>
</feature>
<evidence type="ECO:0000256" key="4">
    <source>
        <dbReference type="ARBA" id="ARBA00022801"/>
    </source>
</evidence>
<dbReference type="EMBL" id="BAABGX010000002">
    <property type="protein sequence ID" value="GAA4311193.1"/>
    <property type="molecule type" value="Genomic_DNA"/>
</dbReference>
<sequence length="161" mass="18703">MQKPRRKNKKYSLPSAPPLTAQERVSKNMRANKSKNTLPEVTLRRALWQHGLRGYRLHWKHAPGKPDICYPGRRLAIYVHGCFWHRCPHCQPTLPKSNTAFWQEKFDKNQARDQKYRAQLKAANWQVLVIWECQLQQDVAGCLFAIKALHAGAPDSYSWAA</sequence>
<evidence type="ECO:0000256" key="2">
    <source>
        <dbReference type="ARBA" id="ARBA00022759"/>
    </source>
</evidence>
<comment type="caution">
    <text evidence="8">The sequence shown here is derived from an EMBL/GenBank/DDBJ whole genome shotgun (WGS) entry which is preliminary data.</text>
</comment>
<dbReference type="Pfam" id="PF03852">
    <property type="entry name" value="Vsr"/>
    <property type="match status" value="1"/>
</dbReference>
<evidence type="ECO:0000256" key="7">
    <source>
        <dbReference type="SAM" id="MobiDB-lite"/>
    </source>
</evidence>
<dbReference type="NCBIfam" id="TIGR00632">
    <property type="entry name" value="vsr"/>
    <property type="match status" value="1"/>
</dbReference>
<feature type="region of interest" description="Disordered" evidence="7">
    <location>
        <begin position="1"/>
        <end position="25"/>
    </location>
</feature>
<keyword evidence="4" id="KW-0378">Hydrolase</keyword>
<keyword evidence="2" id="KW-0255">Endonuclease</keyword>
<name>A0ABP8FUL2_9BACT</name>
<evidence type="ECO:0000256" key="5">
    <source>
        <dbReference type="ARBA" id="ARBA00023204"/>
    </source>
</evidence>
<proteinExistence type="inferred from homology"/>
<gene>
    <name evidence="8" type="ORF">GCM10023183_29780</name>
</gene>
<comment type="similarity">
    <text evidence="6">Belongs to the Vsr family.</text>
</comment>
<evidence type="ECO:0000256" key="3">
    <source>
        <dbReference type="ARBA" id="ARBA00022763"/>
    </source>
</evidence>
<evidence type="ECO:0000313" key="9">
    <source>
        <dbReference type="Proteomes" id="UP001501844"/>
    </source>
</evidence>